<proteinExistence type="predicted"/>
<reference evidence="1" key="1">
    <citation type="submission" date="2025-02" db="EMBL/GenBank/DDBJ databases">
        <title>Complete genome sequences of 52 Bacillus and Priestia strains isolated from West-African fermentations and 26 reference strains from the DSMZ collection.</title>
        <authorList>
            <person name="Wiedenbein E.S."/>
            <person name="Canoy T.S."/>
            <person name="Hui Y."/>
            <person name="Parkouda C."/>
            <person name="Dawende C."/>
            <person name="Ametefe E."/>
            <person name="Jespersen L."/>
            <person name="Nielsen D.S."/>
        </authorList>
    </citation>
    <scope>NUCLEOTIDE SEQUENCE</scope>
    <source>
        <strain evidence="1">PRO122</strain>
    </source>
</reference>
<gene>
    <name evidence="1" type="ORF">P5658_15830</name>
</gene>
<evidence type="ECO:0000313" key="1">
    <source>
        <dbReference type="EMBL" id="WGE06791.1"/>
    </source>
</evidence>
<sequence>MKKKRKKIVIISSISLLIALAIAIPMYINRLDTTKLDEIAQKIKDNKKVSEYFDNVWMDEVKKSPGHVYDLSLSAKPNFKDLSDEEKLRLLGNVTDTIQENSRLNVIECGRNKSCSINEVFVLPNKNDKAHSYTIKYDPVAKPEDNVLQVYRYQNDDKDSTLINTTDVKLSQDETDHNEKTIQIGMSKSDVLLLDDWGKPKDVNKTKTAYGTNEQWIYSGNRYLYFDDGELTAIQD</sequence>
<dbReference type="Proteomes" id="UP001217185">
    <property type="component" value="Chromosome"/>
</dbReference>
<organism evidence="1 2">
    <name type="scientific">Bacillus subtilis</name>
    <dbReference type="NCBI Taxonomy" id="1423"/>
    <lineage>
        <taxon>Bacteria</taxon>
        <taxon>Bacillati</taxon>
        <taxon>Bacillota</taxon>
        <taxon>Bacilli</taxon>
        <taxon>Bacillales</taxon>
        <taxon>Bacillaceae</taxon>
        <taxon>Bacillus</taxon>
    </lineage>
</organism>
<accession>A0AC61YVA0</accession>
<name>A0AC61YVA0_BACIU</name>
<protein>
    <submittedName>
        <fullName evidence="1">Uncharacterized protein</fullName>
    </submittedName>
</protein>
<evidence type="ECO:0000313" key="2">
    <source>
        <dbReference type="Proteomes" id="UP001217185"/>
    </source>
</evidence>
<dbReference type="EMBL" id="CP121756">
    <property type="protein sequence ID" value="WGE06791.1"/>
    <property type="molecule type" value="Genomic_DNA"/>
</dbReference>